<dbReference type="EMBL" id="RCZK01000002">
    <property type="protein sequence ID" value="TPG14572.1"/>
    <property type="molecule type" value="Genomic_DNA"/>
</dbReference>
<sequence>MLTRGDDYPIHQTAEPIAYAGTDRNFYDRYFFNGYPADDGGDDDNRMFAIAFGVYPQLNIADASFCWMANGRQINLHASRWLDMERMAPAVGPIRVTVEEPLQRLRITVDAPDQGIAADIVFTGRSFPIEESRFTRRVGPRTFLDYTRLTQNGRYSGWIEIDGARTDIEGYVGTRDRSWGVRPIGARDAQLPAPAMPPQFFWLWSPCVFADGDLFFHTNDDANGRPWNRRSVWAPLGTDAGEEAHFASAEARIDWAAGTRNAVAATIALDGGTLVFDPQATFFMMGLGYGHPVWGHGINHGELKVEREELLSADVDRTQPHHFHIQALSRVVWTDAGGRTRIGRGVLEQLVLGPYVPGGFTGMIDCA</sequence>
<comment type="caution">
    <text evidence="1">The sequence shown here is derived from an EMBL/GenBank/DDBJ whole genome shotgun (WGS) entry which is preliminary data.</text>
</comment>
<gene>
    <name evidence="1" type="ORF">EAH84_04625</name>
</gene>
<protein>
    <submittedName>
        <fullName evidence="1">Uncharacterized protein</fullName>
    </submittedName>
</protein>
<organism evidence="1 2">
    <name type="scientific">Sphingomonas oligophenolica</name>
    <dbReference type="NCBI Taxonomy" id="301154"/>
    <lineage>
        <taxon>Bacteria</taxon>
        <taxon>Pseudomonadati</taxon>
        <taxon>Pseudomonadota</taxon>
        <taxon>Alphaproteobacteria</taxon>
        <taxon>Sphingomonadales</taxon>
        <taxon>Sphingomonadaceae</taxon>
        <taxon>Sphingomonas</taxon>
    </lineage>
</organism>
<evidence type="ECO:0000313" key="2">
    <source>
        <dbReference type="Proteomes" id="UP000318413"/>
    </source>
</evidence>
<evidence type="ECO:0000313" key="1">
    <source>
        <dbReference type="EMBL" id="TPG14572.1"/>
    </source>
</evidence>
<dbReference type="OrthoDB" id="333076at2"/>
<proteinExistence type="predicted"/>
<name>A0A502CP97_9SPHN</name>
<dbReference type="AlphaFoldDB" id="A0A502CP97"/>
<keyword evidence="2" id="KW-1185">Reference proteome</keyword>
<accession>A0A502CP97</accession>
<reference evidence="1 2" key="1">
    <citation type="journal article" date="2019" name="Environ. Microbiol.">
        <title>Species interactions and distinct microbial communities in high Arctic permafrost affected cryosols are associated with the CH4 and CO2 gas fluxes.</title>
        <authorList>
            <person name="Altshuler I."/>
            <person name="Hamel J."/>
            <person name="Turney S."/>
            <person name="Magnuson E."/>
            <person name="Levesque R."/>
            <person name="Greer C."/>
            <person name="Whyte L.G."/>
        </authorList>
    </citation>
    <scope>NUCLEOTIDE SEQUENCE [LARGE SCALE GENOMIC DNA]</scope>
    <source>
        <strain evidence="1 2">S5.1</strain>
    </source>
</reference>
<dbReference type="Proteomes" id="UP000318413">
    <property type="component" value="Unassembled WGS sequence"/>
</dbReference>
<dbReference type="RefSeq" id="WP_140868353.1">
    <property type="nucleotide sequence ID" value="NZ_RCZK01000002.1"/>
</dbReference>
<dbReference type="SUPFAM" id="SSF159245">
    <property type="entry name" value="AttH-like"/>
    <property type="match status" value="1"/>
</dbReference>